<dbReference type="AlphaFoldDB" id="A0A1V6RY36"/>
<dbReference type="SUPFAM" id="SSF54593">
    <property type="entry name" value="Glyoxalase/Bleomycin resistance protein/Dihydroxybiphenyl dioxygenase"/>
    <property type="match status" value="1"/>
</dbReference>
<accession>A0A1V6RY36</accession>
<evidence type="ECO:0000313" key="2">
    <source>
        <dbReference type="EMBL" id="OQE06692.1"/>
    </source>
</evidence>
<dbReference type="EMBL" id="MDYP01000017">
    <property type="protein sequence ID" value="OQE06692.1"/>
    <property type="molecule type" value="Genomic_DNA"/>
</dbReference>
<dbReference type="OrthoDB" id="5371818at2759"/>
<keyword evidence="3" id="KW-1185">Reference proteome</keyword>
<feature type="domain" description="VOC" evidence="1">
    <location>
        <begin position="16"/>
        <end position="133"/>
    </location>
</feature>
<dbReference type="Gene3D" id="3.10.180.10">
    <property type="entry name" value="2,3-Dihydroxybiphenyl 1,2-Dioxygenase, domain 1"/>
    <property type="match status" value="1"/>
</dbReference>
<evidence type="ECO:0000313" key="3">
    <source>
        <dbReference type="Proteomes" id="UP000191518"/>
    </source>
</evidence>
<dbReference type="PROSITE" id="PS51819">
    <property type="entry name" value="VOC"/>
    <property type="match status" value="1"/>
</dbReference>
<gene>
    <name evidence="2" type="ORF">PENVUL_c017G08402</name>
</gene>
<protein>
    <recommendedName>
        <fullName evidence="1">VOC domain-containing protein</fullName>
    </recommendedName>
</protein>
<dbReference type="InterPro" id="IPR037523">
    <property type="entry name" value="VOC_core"/>
</dbReference>
<comment type="caution">
    <text evidence="2">The sequence shown here is derived from an EMBL/GenBank/DDBJ whole genome shotgun (WGS) entry which is preliminary data.</text>
</comment>
<sequence>MVDFNASVQNVKSPSALAHVFLRTNNFTKMVDFYKEFLGGSAAFESDHICFISYDFEHHRIAIATIPDTTPKKANSCGLEHIAFTFDSLSDLALAYRQRKQLNMKPFWSVNHGPTTSIYYYDPDGNQIETQVDNFDTPEEATTYMLSEEFAVNPIGTDFDPEDLVARLESGESEASIKKRIDCGPRGTPDYILNPGK</sequence>
<dbReference type="InterPro" id="IPR004360">
    <property type="entry name" value="Glyas_Fos-R_dOase_dom"/>
</dbReference>
<dbReference type="Pfam" id="PF00903">
    <property type="entry name" value="Glyoxalase"/>
    <property type="match status" value="1"/>
</dbReference>
<reference evidence="3" key="1">
    <citation type="journal article" date="2017" name="Nat. Microbiol.">
        <title>Global analysis of biosynthetic gene clusters reveals vast potential of secondary metabolite production in Penicillium species.</title>
        <authorList>
            <person name="Nielsen J.C."/>
            <person name="Grijseels S."/>
            <person name="Prigent S."/>
            <person name="Ji B."/>
            <person name="Dainat J."/>
            <person name="Nielsen K.F."/>
            <person name="Frisvad J.C."/>
            <person name="Workman M."/>
            <person name="Nielsen J."/>
        </authorList>
    </citation>
    <scope>NUCLEOTIDE SEQUENCE [LARGE SCALE GENOMIC DNA]</scope>
    <source>
        <strain evidence="3">IBT 29486</strain>
    </source>
</reference>
<dbReference type="InterPro" id="IPR029068">
    <property type="entry name" value="Glyas_Bleomycin-R_OHBP_Dase"/>
</dbReference>
<proteinExistence type="predicted"/>
<dbReference type="Proteomes" id="UP000191518">
    <property type="component" value="Unassembled WGS sequence"/>
</dbReference>
<evidence type="ECO:0000259" key="1">
    <source>
        <dbReference type="PROSITE" id="PS51819"/>
    </source>
</evidence>
<name>A0A1V6RY36_9EURO</name>
<organism evidence="2 3">
    <name type="scientific">Penicillium vulpinum</name>
    <dbReference type="NCBI Taxonomy" id="29845"/>
    <lineage>
        <taxon>Eukaryota</taxon>
        <taxon>Fungi</taxon>
        <taxon>Dikarya</taxon>
        <taxon>Ascomycota</taxon>
        <taxon>Pezizomycotina</taxon>
        <taxon>Eurotiomycetes</taxon>
        <taxon>Eurotiomycetidae</taxon>
        <taxon>Eurotiales</taxon>
        <taxon>Aspergillaceae</taxon>
        <taxon>Penicillium</taxon>
    </lineage>
</organism>